<evidence type="ECO:0000256" key="1">
    <source>
        <dbReference type="ARBA" id="ARBA00001974"/>
    </source>
</evidence>
<dbReference type="PANTHER" id="PTHR46305:SF3">
    <property type="entry name" value="NADPH:QUINONE OXIDOREDUCTASE MDAB"/>
    <property type="match status" value="1"/>
</dbReference>
<keyword evidence="2" id="KW-0285">Flavoprotein</keyword>
<sequence>MIELCIINTNNYTMKKIFIINGGQTFAHSGGLFNNTLTTWTQETLEKQGFEVRATCTNNEFDAIEEVENFKWADMIIYNTPIWWFQVPNRLKKYIDEVFTAGHQNGIYASDGRSRKNPAINYGKGGLMQGKKYMVNTSWNAPETAFTLPGEFFDQTSVDDGVLFGFHKMNQFAGLERVDGFHFHDLEKNATEERINNYQQAYNQHLKNILITEKQLSTDELTFINTELAKI</sequence>
<evidence type="ECO:0000259" key="5">
    <source>
        <dbReference type="Pfam" id="PF02525"/>
    </source>
</evidence>
<keyword evidence="7" id="KW-1185">Reference proteome</keyword>
<evidence type="ECO:0000256" key="4">
    <source>
        <dbReference type="ARBA" id="ARBA00037981"/>
    </source>
</evidence>
<dbReference type="PANTHER" id="PTHR46305">
    <property type="match status" value="1"/>
</dbReference>
<dbReference type="AlphaFoldDB" id="A0A1T5FHC8"/>
<dbReference type="EMBL" id="FUZF01000016">
    <property type="protein sequence ID" value="SKB95573.1"/>
    <property type="molecule type" value="Genomic_DNA"/>
</dbReference>
<accession>A0A1T5FHC8</accession>
<dbReference type="SUPFAM" id="SSF52218">
    <property type="entry name" value="Flavoproteins"/>
    <property type="match status" value="1"/>
</dbReference>
<evidence type="ECO:0000313" key="6">
    <source>
        <dbReference type="EMBL" id="SKB95573.1"/>
    </source>
</evidence>
<dbReference type="InterPro" id="IPR052397">
    <property type="entry name" value="NADPH-QR_MdaB"/>
</dbReference>
<gene>
    <name evidence="6" type="ORF">SAMN05660841_03254</name>
</gene>
<evidence type="ECO:0000256" key="3">
    <source>
        <dbReference type="ARBA" id="ARBA00022827"/>
    </source>
</evidence>
<comment type="cofactor">
    <cofactor evidence="1">
        <name>FAD</name>
        <dbReference type="ChEBI" id="CHEBI:57692"/>
    </cofactor>
</comment>
<protein>
    <submittedName>
        <fullName evidence="6">Modulator of drug activity B</fullName>
    </submittedName>
</protein>
<dbReference type="Proteomes" id="UP000190150">
    <property type="component" value="Unassembled WGS sequence"/>
</dbReference>
<dbReference type="Gene3D" id="3.40.50.360">
    <property type="match status" value="1"/>
</dbReference>
<feature type="domain" description="Flavodoxin-like fold" evidence="5">
    <location>
        <begin position="16"/>
        <end position="206"/>
    </location>
</feature>
<dbReference type="InterPro" id="IPR003680">
    <property type="entry name" value="Flavodoxin_fold"/>
</dbReference>
<dbReference type="InterPro" id="IPR029039">
    <property type="entry name" value="Flavoprotein-like_sf"/>
</dbReference>
<proteinExistence type="inferred from homology"/>
<evidence type="ECO:0000256" key="2">
    <source>
        <dbReference type="ARBA" id="ARBA00022630"/>
    </source>
</evidence>
<dbReference type="Pfam" id="PF02525">
    <property type="entry name" value="Flavodoxin_2"/>
    <property type="match status" value="1"/>
</dbReference>
<reference evidence="7" key="1">
    <citation type="submission" date="2017-02" db="EMBL/GenBank/DDBJ databases">
        <authorList>
            <person name="Varghese N."/>
            <person name="Submissions S."/>
        </authorList>
    </citation>
    <scope>NUCLEOTIDE SEQUENCE [LARGE SCALE GENOMIC DNA]</scope>
    <source>
        <strain evidence="7">DSM 24091</strain>
    </source>
</reference>
<dbReference type="STRING" id="1513896.SAMN05660841_03254"/>
<name>A0A1T5FHC8_9SPHI</name>
<organism evidence="6 7">
    <name type="scientific">Sphingobacterium nematocida</name>
    <dbReference type="NCBI Taxonomy" id="1513896"/>
    <lineage>
        <taxon>Bacteria</taxon>
        <taxon>Pseudomonadati</taxon>
        <taxon>Bacteroidota</taxon>
        <taxon>Sphingobacteriia</taxon>
        <taxon>Sphingobacteriales</taxon>
        <taxon>Sphingobacteriaceae</taxon>
        <taxon>Sphingobacterium</taxon>
    </lineage>
</organism>
<evidence type="ECO:0000313" key="7">
    <source>
        <dbReference type="Proteomes" id="UP000190150"/>
    </source>
</evidence>
<comment type="similarity">
    <text evidence="4">Belongs to the oxidoreductase MdaB family.</text>
</comment>
<keyword evidence="3" id="KW-0274">FAD</keyword>